<keyword evidence="1" id="KW-0732">Signal</keyword>
<accession>A0ABY1KJ98</accession>
<dbReference type="EMBL" id="FTOB01000001">
    <property type="protein sequence ID" value="SIS40866.1"/>
    <property type="molecule type" value="Genomic_DNA"/>
</dbReference>
<comment type="caution">
    <text evidence="2">The sequence shown here is derived from an EMBL/GenBank/DDBJ whole genome shotgun (WGS) entry which is preliminary data.</text>
</comment>
<feature type="signal peptide" evidence="1">
    <location>
        <begin position="1"/>
        <end position="20"/>
    </location>
</feature>
<evidence type="ECO:0000256" key="1">
    <source>
        <dbReference type="SAM" id="SignalP"/>
    </source>
</evidence>
<name>A0ABY1KJ98_9FLAO</name>
<reference evidence="2 3" key="1">
    <citation type="submission" date="2017-01" db="EMBL/GenBank/DDBJ databases">
        <authorList>
            <person name="Varghese N."/>
            <person name="Submissions S."/>
        </authorList>
    </citation>
    <scope>NUCLEOTIDE SEQUENCE [LARGE SCALE GENOMIC DNA]</scope>
    <source>
        <strain evidence="2 3">DSM 2061</strain>
    </source>
</reference>
<evidence type="ECO:0000313" key="2">
    <source>
        <dbReference type="EMBL" id="SIS40866.1"/>
    </source>
</evidence>
<sequence>MKTHLSVLLLFLMVVPHAFSQENDVSGQSGASSYITFSPFSSFDIYAPRLRVGYIQHVTPHLKMGLDMGYGNKEIAFLSNHLGDSYRLWEVRPEFYYVLNPKTRTLKYIAAELFYIDQANIFSNGEYQAENGEDFRYDRARYQRQKYGMHLKFGLFLNLGQKVGLNFYGGIGFRWRKSEYLDAENLESTDVFREWYSSMYDGEGRDFGPNPSLGVKFYYRL</sequence>
<organism evidence="2 3">
    <name type="scientific">Zobellia uliginosa</name>
    <dbReference type="NCBI Taxonomy" id="143224"/>
    <lineage>
        <taxon>Bacteria</taxon>
        <taxon>Pseudomonadati</taxon>
        <taxon>Bacteroidota</taxon>
        <taxon>Flavobacteriia</taxon>
        <taxon>Flavobacteriales</taxon>
        <taxon>Flavobacteriaceae</taxon>
        <taxon>Zobellia</taxon>
    </lineage>
</organism>
<protein>
    <recommendedName>
        <fullName evidence="4">DUF3575 domain-containing protein</fullName>
    </recommendedName>
</protein>
<feature type="chain" id="PRO_5046760186" description="DUF3575 domain-containing protein" evidence="1">
    <location>
        <begin position="21"/>
        <end position="221"/>
    </location>
</feature>
<evidence type="ECO:0008006" key="4">
    <source>
        <dbReference type="Google" id="ProtNLM"/>
    </source>
</evidence>
<evidence type="ECO:0000313" key="3">
    <source>
        <dbReference type="Proteomes" id="UP000185728"/>
    </source>
</evidence>
<dbReference type="RefSeq" id="WP_076453463.1">
    <property type="nucleotide sequence ID" value="NZ_FTOB01000001.1"/>
</dbReference>
<dbReference type="Proteomes" id="UP000185728">
    <property type="component" value="Unassembled WGS sequence"/>
</dbReference>
<keyword evidence="3" id="KW-1185">Reference proteome</keyword>
<gene>
    <name evidence="2" type="ORF">SAMN05421766_101635</name>
</gene>
<proteinExistence type="predicted"/>